<feature type="compositionally biased region" description="Acidic residues" evidence="1">
    <location>
        <begin position="349"/>
        <end position="360"/>
    </location>
</feature>
<accession>B8C1L7</accession>
<dbReference type="SUPFAM" id="SSF51695">
    <property type="entry name" value="PLC-like phosphodiesterases"/>
    <property type="match status" value="1"/>
</dbReference>
<dbReference type="EMBL" id="CM000642">
    <property type="protein sequence ID" value="EED92237.1"/>
    <property type="molecule type" value="Genomic_DNA"/>
</dbReference>
<protein>
    <recommendedName>
        <fullName evidence="4">Phosphatidylinositol-specific phospholipase C X domain-containing protein</fullName>
    </recommendedName>
</protein>
<dbReference type="InterPro" id="IPR017946">
    <property type="entry name" value="PLC-like_Pdiesterase_TIM-brl"/>
</dbReference>
<proteinExistence type="predicted"/>
<dbReference type="GeneID" id="7447237"/>
<reference evidence="2 3" key="1">
    <citation type="journal article" date="2004" name="Science">
        <title>The genome of the diatom Thalassiosira pseudonana: ecology, evolution, and metabolism.</title>
        <authorList>
            <person name="Armbrust E.V."/>
            <person name="Berges J.A."/>
            <person name="Bowler C."/>
            <person name="Green B.R."/>
            <person name="Martinez D."/>
            <person name="Putnam N.H."/>
            <person name="Zhou S."/>
            <person name="Allen A.E."/>
            <person name="Apt K.E."/>
            <person name="Bechner M."/>
            <person name="Brzezinski M.A."/>
            <person name="Chaal B.K."/>
            <person name="Chiovitti A."/>
            <person name="Davis A.K."/>
            <person name="Demarest M.S."/>
            <person name="Detter J.C."/>
            <person name="Glavina T."/>
            <person name="Goodstein D."/>
            <person name="Hadi M.Z."/>
            <person name="Hellsten U."/>
            <person name="Hildebrand M."/>
            <person name="Jenkins B.D."/>
            <person name="Jurka J."/>
            <person name="Kapitonov V.V."/>
            <person name="Kroger N."/>
            <person name="Lau W.W."/>
            <person name="Lane T.W."/>
            <person name="Larimer F.W."/>
            <person name="Lippmeier J.C."/>
            <person name="Lucas S."/>
            <person name="Medina M."/>
            <person name="Montsant A."/>
            <person name="Obornik M."/>
            <person name="Parker M.S."/>
            <person name="Palenik B."/>
            <person name="Pazour G.J."/>
            <person name="Richardson P.M."/>
            <person name="Rynearson T.A."/>
            <person name="Saito M.A."/>
            <person name="Schwartz D.C."/>
            <person name="Thamatrakoln K."/>
            <person name="Valentin K."/>
            <person name="Vardi A."/>
            <person name="Wilkerson F.P."/>
            <person name="Rokhsar D.S."/>
        </authorList>
    </citation>
    <scope>NUCLEOTIDE SEQUENCE [LARGE SCALE GENOMIC DNA]</scope>
    <source>
        <strain evidence="2 3">CCMP1335</strain>
    </source>
</reference>
<dbReference type="STRING" id="35128.B8C1L7"/>
<keyword evidence="3" id="KW-1185">Reference proteome</keyword>
<dbReference type="Gene3D" id="3.20.20.190">
    <property type="entry name" value="Phosphatidylinositol (PI) phosphodiesterase"/>
    <property type="match status" value="1"/>
</dbReference>
<dbReference type="Pfam" id="PF26146">
    <property type="entry name" value="PI-PLC_X"/>
    <property type="match status" value="1"/>
</dbReference>
<dbReference type="InterPro" id="IPR051057">
    <property type="entry name" value="PI-PLC_domain"/>
</dbReference>
<evidence type="ECO:0000256" key="1">
    <source>
        <dbReference type="SAM" id="MobiDB-lite"/>
    </source>
</evidence>
<gene>
    <name evidence="2" type="ORF">THAPSDRAFT_22517</name>
</gene>
<reference evidence="2 3" key="2">
    <citation type="journal article" date="2008" name="Nature">
        <title>The Phaeodactylum genome reveals the evolutionary history of diatom genomes.</title>
        <authorList>
            <person name="Bowler C."/>
            <person name="Allen A.E."/>
            <person name="Badger J.H."/>
            <person name="Grimwood J."/>
            <person name="Jabbari K."/>
            <person name="Kuo A."/>
            <person name="Maheswari U."/>
            <person name="Martens C."/>
            <person name="Maumus F."/>
            <person name="Otillar R.P."/>
            <person name="Rayko E."/>
            <person name="Salamov A."/>
            <person name="Vandepoele K."/>
            <person name="Beszteri B."/>
            <person name="Gruber A."/>
            <person name="Heijde M."/>
            <person name="Katinka M."/>
            <person name="Mock T."/>
            <person name="Valentin K."/>
            <person name="Verret F."/>
            <person name="Berges J.A."/>
            <person name="Brownlee C."/>
            <person name="Cadoret J.P."/>
            <person name="Chiovitti A."/>
            <person name="Choi C.J."/>
            <person name="Coesel S."/>
            <person name="De Martino A."/>
            <person name="Detter J.C."/>
            <person name="Durkin C."/>
            <person name="Falciatore A."/>
            <person name="Fournet J."/>
            <person name="Haruta M."/>
            <person name="Huysman M.J."/>
            <person name="Jenkins B.D."/>
            <person name="Jiroutova K."/>
            <person name="Jorgensen R.E."/>
            <person name="Joubert Y."/>
            <person name="Kaplan A."/>
            <person name="Kroger N."/>
            <person name="Kroth P.G."/>
            <person name="La Roche J."/>
            <person name="Lindquist E."/>
            <person name="Lommer M."/>
            <person name="Martin-Jezequel V."/>
            <person name="Lopez P.J."/>
            <person name="Lucas S."/>
            <person name="Mangogna M."/>
            <person name="McGinnis K."/>
            <person name="Medlin L.K."/>
            <person name="Montsant A."/>
            <person name="Oudot-Le Secq M.P."/>
            <person name="Napoli C."/>
            <person name="Obornik M."/>
            <person name="Parker M.S."/>
            <person name="Petit J.L."/>
            <person name="Porcel B.M."/>
            <person name="Poulsen N."/>
            <person name="Robison M."/>
            <person name="Rychlewski L."/>
            <person name="Rynearson T.A."/>
            <person name="Schmutz J."/>
            <person name="Shapiro H."/>
            <person name="Siaut M."/>
            <person name="Stanley M."/>
            <person name="Sussman M.R."/>
            <person name="Taylor A.R."/>
            <person name="Vardi A."/>
            <person name="von Dassow P."/>
            <person name="Vyverman W."/>
            <person name="Willis A."/>
            <person name="Wyrwicz L.S."/>
            <person name="Rokhsar D.S."/>
            <person name="Weissenbach J."/>
            <person name="Armbrust E.V."/>
            <person name="Green B.R."/>
            <person name="Van de Peer Y."/>
            <person name="Grigoriev I.V."/>
        </authorList>
    </citation>
    <scope>NUCLEOTIDE SEQUENCE [LARGE SCALE GENOMIC DNA]</scope>
    <source>
        <strain evidence="2 3">CCMP1335</strain>
    </source>
</reference>
<feature type="region of interest" description="Disordered" evidence="1">
    <location>
        <begin position="343"/>
        <end position="377"/>
    </location>
</feature>
<dbReference type="PaxDb" id="35128-Thaps22517"/>
<sequence>MPTCKQTIIGLSCLSFSTIIGVVTWRYGPWASSTTNVENLTSTTSCDGCCNGLPSNCPLPVNQVLFPMVHNAHSSYQDNFVGASNNKPLEEALVSGYRALSLQTCECEGILSQYLLDRDEEWGLEESNLGFCGGVCGAGVRDPKEVLMNVKTFLEGNVNEILIIDFEVDESTLPDLRTALRSSNLTSHVFRPTSKYVSWPTMQSLIDDNTRLLLFAHGEGMTSCYANECEDGILYARDHFAVTATNDVESCEATLGGDTNIGFFQMKNYEDNKVKWPSENTARDLNSYATLEARLGNCKGQRLPNLLSVDFWDVGDVLDFVEAENKKRGGVTGGEYNEDVVFDGGGGGDDSEGNAADIEEVGNNVTAAERSGGSLRG</sequence>
<evidence type="ECO:0000313" key="3">
    <source>
        <dbReference type="Proteomes" id="UP000001449"/>
    </source>
</evidence>
<dbReference type="GO" id="GO:0008081">
    <property type="term" value="F:phosphoric diester hydrolase activity"/>
    <property type="evidence" value="ECO:0000318"/>
    <property type="project" value="GO_Central"/>
</dbReference>
<dbReference type="RefSeq" id="XP_002290485.1">
    <property type="nucleotide sequence ID" value="XM_002290449.1"/>
</dbReference>
<dbReference type="InParanoid" id="B8C1L7"/>
<organism evidence="2 3">
    <name type="scientific">Thalassiosira pseudonana</name>
    <name type="common">Marine diatom</name>
    <name type="synonym">Cyclotella nana</name>
    <dbReference type="NCBI Taxonomy" id="35128"/>
    <lineage>
        <taxon>Eukaryota</taxon>
        <taxon>Sar</taxon>
        <taxon>Stramenopiles</taxon>
        <taxon>Ochrophyta</taxon>
        <taxon>Bacillariophyta</taxon>
        <taxon>Coscinodiscophyceae</taxon>
        <taxon>Thalassiosirophycidae</taxon>
        <taxon>Thalassiosirales</taxon>
        <taxon>Thalassiosiraceae</taxon>
        <taxon>Thalassiosira</taxon>
    </lineage>
</organism>
<evidence type="ECO:0008006" key="4">
    <source>
        <dbReference type="Google" id="ProtNLM"/>
    </source>
</evidence>
<name>B8C1L7_THAPS</name>
<dbReference type="PANTHER" id="PTHR13593:SF140">
    <property type="entry name" value="PLC-LIKE PHOSPHODIESTERASE"/>
    <property type="match status" value="1"/>
</dbReference>
<dbReference type="eggNOG" id="ENOG502T6EV">
    <property type="taxonomic scope" value="Eukaryota"/>
</dbReference>
<evidence type="ECO:0000313" key="2">
    <source>
        <dbReference type="EMBL" id="EED92237.1"/>
    </source>
</evidence>
<dbReference type="AlphaFoldDB" id="B8C1L7"/>
<dbReference type="GO" id="GO:0006629">
    <property type="term" value="P:lipid metabolic process"/>
    <property type="evidence" value="ECO:0007669"/>
    <property type="project" value="InterPro"/>
</dbReference>
<dbReference type="HOGENOM" id="CLU_734658_0_0_1"/>
<dbReference type="KEGG" id="tps:THAPSDRAFT_22517"/>
<dbReference type="Proteomes" id="UP000001449">
    <property type="component" value="Chromosome 5"/>
</dbReference>
<dbReference type="PANTHER" id="PTHR13593">
    <property type="match status" value="1"/>
</dbReference>